<comment type="caution">
    <text evidence="16">The sequence shown here is derived from an EMBL/GenBank/DDBJ whole genome shotgun (WGS) entry which is preliminary data.</text>
</comment>
<dbReference type="EMBL" id="WUMV01000006">
    <property type="protein sequence ID" value="MXN66008.1"/>
    <property type="molecule type" value="Genomic_DNA"/>
</dbReference>
<sequence length="331" mass="34366">MIRWIANPDVRELSEAPEFAAAVSAIRSGQLVAIPTETVYGLGADATNPQACAGIYAAKGRPSFNPLIAHVPSLAEAESHGVFDARARRLAEVFWPGPLTLVVPKRPESPVSDLATAGLDTIALRVPAARIMRDLARAAGRPIAAPSANRSGRISATTADDVIEDLGEHLAVVIDTGPTPVGVESTIVALAGDRPLLLRPGGLSREKIEAVLGEPLLRAGSNDETPAAPGMLTSHYAPDARLRLHAKNVGPGEALLAFGLPLPPGYEKAAAIENLSETGDLKEAAARLFTALRKLDASGASTICAMPVPNEGLGEAINDRLARAAAPRASE</sequence>
<protein>
    <recommendedName>
        <fullName evidence="4 13">Threonylcarbamoyl-AMP synthase</fullName>
        <shortName evidence="13">TC-AMP synthase</shortName>
        <ecNumber evidence="3 13">2.7.7.87</ecNumber>
    </recommendedName>
    <alternativeName>
        <fullName evidence="11 13">L-threonylcarbamoyladenylate synthase</fullName>
    </alternativeName>
</protein>
<dbReference type="GO" id="GO:0003725">
    <property type="term" value="F:double-stranded RNA binding"/>
    <property type="evidence" value="ECO:0007669"/>
    <property type="project" value="UniProtKB-UniRule"/>
</dbReference>
<dbReference type="InterPro" id="IPR038385">
    <property type="entry name" value="Sua5/YwlC_C"/>
</dbReference>
<evidence type="ECO:0000259" key="15">
    <source>
        <dbReference type="PROSITE" id="PS51163"/>
    </source>
</evidence>
<evidence type="ECO:0000256" key="12">
    <source>
        <dbReference type="ARBA" id="ARBA00048366"/>
    </source>
</evidence>
<evidence type="ECO:0000256" key="9">
    <source>
        <dbReference type="ARBA" id="ARBA00022741"/>
    </source>
</evidence>
<evidence type="ECO:0000256" key="7">
    <source>
        <dbReference type="ARBA" id="ARBA00022694"/>
    </source>
</evidence>
<dbReference type="InterPro" id="IPR010923">
    <property type="entry name" value="T(6)A37_SUA5"/>
</dbReference>
<dbReference type="EC" id="2.7.7.87" evidence="3 13"/>
<dbReference type="Gene3D" id="3.90.870.10">
    <property type="entry name" value="DHBP synthase"/>
    <property type="match status" value="1"/>
</dbReference>
<dbReference type="Gene3D" id="3.40.50.11030">
    <property type="entry name" value="Threonylcarbamoyl-AMP synthase, C-terminal domain"/>
    <property type="match status" value="1"/>
</dbReference>
<feature type="binding site" evidence="14">
    <location>
        <position position="236"/>
    </location>
    <ligand>
        <name>ATP</name>
        <dbReference type="ChEBI" id="CHEBI:30616"/>
    </ligand>
</feature>
<comment type="function">
    <text evidence="13">Required for the formation of a threonylcarbamoyl group on adenosine at position 37 (t(6)A37) in tRNAs that read codons beginning with adenine.</text>
</comment>
<dbReference type="GO" id="GO:0000049">
    <property type="term" value="F:tRNA binding"/>
    <property type="evidence" value="ECO:0007669"/>
    <property type="project" value="TreeGrafter"/>
</dbReference>
<dbReference type="GO" id="GO:0005737">
    <property type="term" value="C:cytoplasm"/>
    <property type="evidence" value="ECO:0007669"/>
    <property type="project" value="UniProtKB-SubCell"/>
</dbReference>
<comment type="similarity">
    <text evidence="2 13">Belongs to the SUA5 family.</text>
</comment>
<reference evidence="16 17" key="1">
    <citation type="submission" date="2019-12" db="EMBL/GenBank/DDBJ databases">
        <authorList>
            <person name="Li M."/>
        </authorList>
    </citation>
    <scope>NUCLEOTIDE SEQUENCE [LARGE SCALE GENOMIC DNA]</scope>
    <source>
        <strain evidence="16 17">GBMRC 2046</strain>
    </source>
</reference>
<dbReference type="GO" id="GO:0008033">
    <property type="term" value="P:tRNA processing"/>
    <property type="evidence" value="ECO:0007669"/>
    <property type="project" value="UniProtKB-KW"/>
</dbReference>
<dbReference type="AlphaFoldDB" id="A0A7X3LVU9"/>
<keyword evidence="9 13" id="KW-0547">Nucleotide-binding</keyword>
<evidence type="ECO:0000256" key="13">
    <source>
        <dbReference type="PIRNR" id="PIRNR004930"/>
    </source>
</evidence>
<comment type="catalytic activity">
    <reaction evidence="12 13">
        <text>L-threonine + hydrogencarbonate + ATP = L-threonylcarbamoyladenylate + diphosphate + H2O</text>
        <dbReference type="Rhea" id="RHEA:36407"/>
        <dbReference type="ChEBI" id="CHEBI:15377"/>
        <dbReference type="ChEBI" id="CHEBI:17544"/>
        <dbReference type="ChEBI" id="CHEBI:30616"/>
        <dbReference type="ChEBI" id="CHEBI:33019"/>
        <dbReference type="ChEBI" id="CHEBI:57926"/>
        <dbReference type="ChEBI" id="CHEBI:73682"/>
        <dbReference type="EC" id="2.7.7.87"/>
    </reaction>
</comment>
<evidence type="ECO:0000256" key="8">
    <source>
        <dbReference type="ARBA" id="ARBA00022695"/>
    </source>
</evidence>
<keyword evidence="7 13" id="KW-0819">tRNA processing</keyword>
<feature type="domain" description="YrdC-like" evidence="15">
    <location>
        <begin position="16"/>
        <end position="203"/>
    </location>
</feature>
<keyword evidence="10 13" id="KW-0067">ATP-binding</keyword>
<feature type="binding site" evidence="14">
    <location>
        <position position="61"/>
    </location>
    <ligand>
        <name>ATP</name>
        <dbReference type="ChEBI" id="CHEBI:30616"/>
    </ligand>
</feature>
<dbReference type="GO" id="GO:0005524">
    <property type="term" value="F:ATP binding"/>
    <property type="evidence" value="ECO:0007669"/>
    <property type="project" value="UniProtKB-UniRule"/>
</dbReference>
<gene>
    <name evidence="16" type="ORF">GR183_13930</name>
</gene>
<dbReference type="PANTHER" id="PTHR17490">
    <property type="entry name" value="SUA5"/>
    <property type="match status" value="1"/>
</dbReference>
<dbReference type="InterPro" id="IPR006070">
    <property type="entry name" value="Sua5-like_dom"/>
</dbReference>
<dbReference type="PIRSF" id="PIRSF004930">
    <property type="entry name" value="Tln_factor_SUA5"/>
    <property type="match status" value="1"/>
</dbReference>
<comment type="subcellular location">
    <subcellularLocation>
        <location evidence="1 13">Cytoplasm</location>
    </subcellularLocation>
</comment>
<evidence type="ECO:0000256" key="1">
    <source>
        <dbReference type="ARBA" id="ARBA00004496"/>
    </source>
</evidence>
<dbReference type="GO" id="GO:0006450">
    <property type="term" value="P:regulation of translational fidelity"/>
    <property type="evidence" value="ECO:0007669"/>
    <property type="project" value="TreeGrafter"/>
</dbReference>
<dbReference type="InterPro" id="IPR005145">
    <property type="entry name" value="Sua5_C"/>
</dbReference>
<feature type="binding site" evidence="14">
    <location>
        <position position="155"/>
    </location>
    <ligand>
        <name>ATP</name>
        <dbReference type="ChEBI" id="CHEBI:30616"/>
    </ligand>
</feature>
<dbReference type="PANTHER" id="PTHR17490:SF16">
    <property type="entry name" value="THREONYLCARBAMOYL-AMP SYNTHASE"/>
    <property type="match status" value="1"/>
</dbReference>
<dbReference type="Pfam" id="PF03481">
    <property type="entry name" value="Sua5_C"/>
    <property type="match status" value="1"/>
</dbReference>
<evidence type="ECO:0000256" key="6">
    <source>
        <dbReference type="ARBA" id="ARBA00022679"/>
    </source>
</evidence>
<keyword evidence="6 13" id="KW-0808">Transferase</keyword>
<evidence type="ECO:0000256" key="4">
    <source>
        <dbReference type="ARBA" id="ARBA00015492"/>
    </source>
</evidence>
<keyword evidence="5 13" id="KW-0963">Cytoplasm</keyword>
<name>A0A7X3LVU9_9HYPH</name>
<dbReference type="SUPFAM" id="SSF55821">
    <property type="entry name" value="YrdC/RibB"/>
    <property type="match status" value="1"/>
</dbReference>
<feature type="binding site" evidence="14">
    <location>
        <position position="199"/>
    </location>
    <ligand>
        <name>ATP</name>
        <dbReference type="ChEBI" id="CHEBI:30616"/>
    </ligand>
</feature>
<feature type="binding site" evidence="14">
    <location>
        <position position="121"/>
    </location>
    <ligand>
        <name>ATP</name>
        <dbReference type="ChEBI" id="CHEBI:30616"/>
    </ligand>
</feature>
<evidence type="ECO:0000256" key="2">
    <source>
        <dbReference type="ARBA" id="ARBA00007663"/>
    </source>
</evidence>
<proteinExistence type="inferred from homology"/>
<feature type="binding site" evidence="14">
    <location>
        <position position="125"/>
    </location>
    <ligand>
        <name>L-threonine</name>
        <dbReference type="ChEBI" id="CHEBI:57926"/>
    </ligand>
</feature>
<feature type="binding site" evidence="14">
    <location>
        <position position="145"/>
    </location>
    <ligand>
        <name>L-threonine</name>
        <dbReference type="ChEBI" id="CHEBI:57926"/>
    </ligand>
</feature>
<dbReference type="InterPro" id="IPR050156">
    <property type="entry name" value="TC-AMP_synthase_SUA5"/>
</dbReference>
<keyword evidence="17" id="KW-1185">Reference proteome</keyword>
<evidence type="ECO:0000313" key="17">
    <source>
        <dbReference type="Proteomes" id="UP000433101"/>
    </source>
</evidence>
<dbReference type="NCBIfam" id="TIGR00057">
    <property type="entry name" value="L-threonylcarbamoyladenylate synthase"/>
    <property type="match status" value="1"/>
</dbReference>
<dbReference type="PROSITE" id="PS51163">
    <property type="entry name" value="YRDC"/>
    <property type="match status" value="1"/>
</dbReference>
<evidence type="ECO:0000256" key="14">
    <source>
        <dbReference type="PIRSR" id="PIRSR004930-1"/>
    </source>
</evidence>
<evidence type="ECO:0000256" key="10">
    <source>
        <dbReference type="ARBA" id="ARBA00022840"/>
    </source>
</evidence>
<feature type="binding site" evidence="14">
    <location>
        <position position="65"/>
    </location>
    <ligand>
        <name>ATP</name>
        <dbReference type="ChEBI" id="CHEBI:30616"/>
    </ligand>
</feature>
<dbReference type="Proteomes" id="UP000433101">
    <property type="component" value="Unassembled WGS sequence"/>
</dbReference>
<keyword evidence="8 13" id="KW-0548">Nucleotidyltransferase</keyword>
<feature type="binding site" evidence="14">
    <location>
        <position position="147"/>
    </location>
    <ligand>
        <name>ATP</name>
        <dbReference type="ChEBI" id="CHEBI:30616"/>
    </ligand>
</feature>
<evidence type="ECO:0000313" key="16">
    <source>
        <dbReference type="EMBL" id="MXN66008.1"/>
    </source>
</evidence>
<dbReference type="Pfam" id="PF01300">
    <property type="entry name" value="Sua5_yciO_yrdC"/>
    <property type="match status" value="1"/>
</dbReference>
<feature type="binding site" evidence="14">
    <location>
        <position position="38"/>
    </location>
    <ligand>
        <name>L-threonine</name>
        <dbReference type="ChEBI" id="CHEBI:57926"/>
    </ligand>
</feature>
<feature type="binding site" evidence="14">
    <location>
        <position position="185"/>
    </location>
    <ligand>
        <name>L-threonine</name>
        <dbReference type="ChEBI" id="CHEBI:57926"/>
    </ligand>
</feature>
<feature type="binding site" evidence="14">
    <location>
        <position position="70"/>
    </location>
    <ligand>
        <name>L-threonine</name>
        <dbReference type="ChEBI" id="CHEBI:57926"/>
    </ligand>
</feature>
<evidence type="ECO:0000256" key="11">
    <source>
        <dbReference type="ARBA" id="ARBA00029774"/>
    </source>
</evidence>
<evidence type="ECO:0000256" key="5">
    <source>
        <dbReference type="ARBA" id="ARBA00022490"/>
    </source>
</evidence>
<dbReference type="RefSeq" id="WP_160776240.1">
    <property type="nucleotide sequence ID" value="NZ_WUMV01000006.1"/>
</dbReference>
<accession>A0A7X3LVU9</accession>
<dbReference type="GO" id="GO:0061710">
    <property type="term" value="F:L-threonylcarbamoyladenylate synthase"/>
    <property type="evidence" value="ECO:0007669"/>
    <property type="project" value="UniProtKB-EC"/>
</dbReference>
<organism evidence="16 17">
    <name type="scientific">Stappia sediminis</name>
    <dbReference type="NCBI Taxonomy" id="2692190"/>
    <lineage>
        <taxon>Bacteria</taxon>
        <taxon>Pseudomonadati</taxon>
        <taxon>Pseudomonadota</taxon>
        <taxon>Alphaproteobacteria</taxon>
        <taxon>Hyphomicrobiales</taxon>
        <taxon>Stappiaceae</taxon>
        <taxon>Stappia</taxon>
    </lineage>
</organism>
<evidence type="ECO:0000256" key="3">
    <source>
        <dbReference type="ARBA" id="ARBA00012584"/>
    </source>
</evidence>
<dbReference type="InterPro" id="IPR017945">
    <property type="entry name" value="DHBP_synth_RibB-like_a/b_dom"/>
</dbReference>